<evidence type="ECO:0000256" key="1">
    <source>
        <dbReference type="SAM" id="MobiDB-lite"/>
    </source>
</evidence>
<keyword evidence="3" id="KW-1185">Reference proteome</keyword>
<proteinExistence type="predicted"/>
<name>A0AAV2NBV4_9HYME</name>
<feature type="compositionally biased region" description="Gly residues" evidence="1">
    <location>
        <begin position="1"/>
        <end position="15"/>
    </location>
</feature>
<sequence length="194" mass="21789">MYGRGGRGGMEGRSGGSSHPPRHPLPPSYWVYLRRASEKDMKIREAEATLRIIKAQVEDAKRCVEGLRLEIQQTDRPERRAELNNKLQQEDSKFVHPLCKETGAEQRLAEIRPGQYAGESPDELFASNSSNPMMALPSNIAFFCQSGRSILLIGLSSGIERNTGRQNSNGEYTTIYIYTLILFYGCTEPSQFTL</sequence>
<protein>
    <submittedName>
        <fullName evidence="2">Uncharacterized protein</fullName>
    </submittedName>
</protein>
<gene>
    <name evidence="2" type="ORF">LPLAT_LOCUS3389</name>
</gene>
<feature type="region of interest" description="Disordered" evidence="1">
    <location>
        <begin position="1"/>
        <end position="27"/>
    </location>
</feature>
<dbReference type="Proteomes" id="UP001497644">
    <property type="component" value="Chromosome 12"/>
</dbReference>
<evidence type="ECO:0000313" key="3">
    <source>
        <dbReference type="Proteomes" id="UP001497644"/>
    </source>
</evidence>
<organism evidence="2 3">
    <name type="scientific">Lasius platythorax</name>
    <dbReference type="NCBI Taxonomy" id="488582"/>
    <lineage>
        <taxon>Eukaryota</taxon>
        <taxon>Metazoa</taxon>
        <taxon>Ecdysozoa</taxon>
        <taxon>Arthropoda</taxon>
        <taxon>Hexapoda</taxon>
        <taxon>Insecta</taxon>
        <taxon>Pterygota</taxon>
        <taxon>Neoptera</taxon>
        <taxon>Endopterygota</taxon>
        <taxon>Hymenoptera</taxon>
        <taxon>Apocrita</taxon>
        <taxon>Aculeata</taxon>
        <taxon>Formicoidea</taxon>
        <taxon>Formicidae</taxon>
        <taxon>Formicinae</taxon>
        <taxon>Lasius</taxon>
        <taxon>Lasius</taxon>
    </lineage>
</organism>
<evidence type="ECO:0000313" key="2">
    <source>
        <dbReference type="EMBL" id="CAL1677378.1"/>
    </source>
</evidence>
<dbReference type="AlphaFoldDB" id="A0AAV2NBV4"/>
<reference evidence="2" key="1">
    <citation type="submission" date="2024-04" db="EMBL/GenBank/DDBJ databases">
        <authorList>
            <consortium name="Molecular Ecology Group"/>
        </authorList>
    </citation>
    <scope>NUCLEOTIDE SEQUENCE</scope>
</reference>
<accession>A0AAV2NBV4</accession>
<dbReference type="EMBL" id="OZ034835">
    <property type="protein sequence ID" value="CAL1677378.1"/>
    <property type="molecule type" value="Genomic_DNA"/>
</dbReference>